<name>A0ABV3G6W5_MICGL</name>
<evidence type="ECO:0008006" key="4">
    <source>
        <dbReference type="Google" id="ProtNLM"/>
    </source>
</evidence>
<dbReference type="RefSeq" id="WP_358128967.1">
    <property type="nucleotide sequence ID" value="NZ_JBFALK010000001.1"/>
</dbReference>
<evidence type="ECO:0000313" key="3">
    <source>
        <dbReference type="Proteomes" id="UP001551675"/>
    </source>
</evidence>
<feature type="compositionally biased region" description="Polar residues" evidence="1">
    <location>
        <begin position="235"/>
        <end position="245"/>
    </location>
</feature>
<dbReference type="EMBL" id="JBFALK010000001">
    <property type="protein sequence ID" value="MEV0967304.1"/>
    <property type="molecule type" value="Genomic_DNA"/>
</dbReference>
<gene>
    <name evidence="2" type="ORF">AB0I59_01615</name>
</gene>
<keyword evidence="3" id="KW-1185">Reference proteome</keyword>
<proteinExistence type="predicted"/>
<protein>
    <recommendedName>
        <fullName evidence="4">PPE domain-containing protein</fullName>
    </recommendedName>
</protein>
<accession>A0ABV3G6W5</accession>
<feature type="region of interest" description="Disordered" evidence="1">
    <location>
        <begin position="187"/>
        <end position="281"/>
    </location>
</feature>
<organism evidence="2 3">
    <name type="scientific">Microtetraspora glauca</name>
    <dbReference type="NCBI Taxonomy" id="1996"/>
    <lineage>
        <taxon>Bacteria</taxon>
        <taxon>Bacillati</taxon>
        <taxon>Actinomycetota</taxon>
        <taxon>Actinomycetes</taxon>
        <taxon>Streptosporangiales</taxon>
        <taxon>Streptosporangiaceae</taxon>
        <taxon>Microtetraspora</taxon>
    </lineage>
</organism>
<dbReference type="Proteomes" id="UP001551675">
    <property type="component" value="Unassembled WGS sequence"/>
</dbReference>
<evidence type="ECO:0000256" key="1">
    <source>
        <dbReference type="SAM" id="MobiDB-lite"/>
    </source>
</evidence>
<feature type="region of interest" description="Disordered" evidence="1">
    <location>
        <begin position="351"/>
        <end position="418"/>
    </location>
</feature>
<feature type="compositionally biased region" description="Low complexity" evidence="1">
    <location>
        <begin position="354"/>
        <end position="363"/>
    </location>
</feature>
<evidence type="ECO:0000313" key="2">
    <source>
        <dbReference type="EMBL" id="MEV0967304.1"/>
    </source>
</evidence>
<sequence length="418" mass="43159">MMAEPKQTRVDLKLGDTPTTEVPLPLNFWTSLGHSNIDTIRKWIDNTNPFQVRRAGQYYCAAETLLNDFAADVKRAATALAEQNKGTVAVETQKQLRSLHASVRELATKCGKVGRPLQDYAATLEWAQQNVVLGRYRDSRSDNDIDWADVTPFYGIYRAEKRAMNHLKKVNARIVEHYAALPEDVQQALPNPDDIGLPPFEPTGFDPDKLPGLTAGNQNGKLPGFDAPGDLPSGPNGSIPNLDGTTGQGLDPGDLGYGGPDTDGLSPSVVGDSGADLSGVGGNGGTVPGLPGTGTGTGATQLAGYNGSGTLTPPGTSLTGPAGYGTSGMGSSGPGGVGSGSSGIVPAYGGMSGSGTASTRTGARGTGTGRLGANGMMMGPARGGEGREEQEDRENTTWLMEDDEVWGDSGGTIPPVLG</sequence>
<reference evidence="2 3" key="1">
    <citation type="submission" date="2024-06" db="EMBL/GenBank/DDBJ databases">
        <title>The Natural Products Discovery Center: Release of the First 8490 Sequenced Strains for Exploring Actinobacteria Biosynthetic Diversity.</title>
        <authorList>
            <person name="Kalkreuter E."/>
            <person name="Kautsar S.A."/>
            <person name="Yang D."/>
            <person name="Bader C.D."/>
            <person name="Teijaro C.N."/>
            <person name="Fluegel L."/>
            <person name="Davis C.M."/>
            <person name="Simpson J.R."/>
            <person name="Lauterbach L."/>
            <person name="Steele A.D."/>
            <person name="Gui C."/>
            <person name="Meng S."/>
            <person name="Li G."/>
            <person name="Viehrig K."/>
            <person name="Ye F."/>
            <person name="Su P."/>
            <person name="Kiefer A.F."/>
            <person name="Nichols A."/>
            <person name="Cepeda A.J."/>
            <person name="Yan W."/>
            <person name="Fan B."/>
            <person name="Jiang Y."/>
            <person name="Adhikari A."/>
            <person name="Zheng C.-J."/>
            <person name="Schuster L."/>
            <person name="Cowan T.M."/>
            <person name="Smanski M.J."/>
            <person name="Chevrette M.G."/>
            <person name="De Carvalho L.P.S."/>
            <person name="Shen B."/>
        </authorList>
    </citation>
    <scope>NUCLEOTIDE SEQUENCE [LARGE SCALE GENOMIC DNA]</scope>
    <source>
        <strain evidence="2 3">NPDC050100</strain>
    </source>
</reference>
<comment type="caution">
    <text evidence="2">The sequence shown here is derived from an EMBL/GenBank/DDBJ whole genome shotgun (WGS) entry which is preliminary data.</text>
</comment>